<gene>
    <name evidence="2" type="ORF">HGMM_F41E03C23</name>
</gene>
<protein>
    <submittedName>
        <fullName evidence="2">Uncharacterized protein</fullName>
    </submittedName>
</protein>
<sequence>MTPIFEALQIRYQDLVARSGAPSLGEEFWESVRIFLEDARQAGRGLTDPGERALLRAYMRFLAVLLYEHGETPPPVELLPPERGRWVETPPVRRAEGGFPAWFWGLVGAAIMAVIAGLAAVLGAVGGYFAPQPTSLPVSPSPAMPVAASPMWTPTPGLTPSPVPTPLPTLPPSPTPVAPPAFGGLTIALGVLPTGEPILVGREFDWNTRAVYAIFDYTGMREGLPWSAVWTRNGREVARQAGFWDRGERGRAWVVYFNPDGTVLFGGDYGVSLYIGEQLQAESAFRIRYYIPRTPTP</sequence>
<dbReference type="EMBL" id="AP011753">
    <property type="protein sequence ID" value="BAL56612.1"/>
    <property type="molecule type" value="Genomic_DNA"/>
</dbReference>
<feature type="transmembrane region" description="Helical" evidence="1">
    <location>
        <begin position="101"/>
        <end position="130"/>
    </location>
</feature>
<keyword evidence="1" id="KW-0812">Transmembrane</keyword>
<proteinExistence type="predicted"/>
<reference evidence="2" key="1">
    <citation type="journal article" date="2005" name="Environ. Microbiol.">
        <title>Genetic and functional properties of uncultivated thermophilic crenarchaeotes from a subsurface gold mine as revealed by analysis of genome fragments.</title>
        <authorList>
            <person name="Nunoura T."/>
            <person name="Hirayama H."/>
            <person name="Takami H."/>
            <person name="Oida H."/>
            <person name="Nishi S."/>
            <person name="Shimamura S."/>
            <person name="Suzuki Y."/>
            <person name="Inagaki F."/>
            <person name="Takai K."/>
            <person name="Nealson K.H."/>
            <person name="Horikoshi K."/>
        </authorList>
    </citation>
    <scope>NUCLEOTIDE SEQUENCE</scope>
</reference>
<reference evidence="2" key="2">
    <citation type="journal article" date="2012" name="PLoS ONE">
        <title>A Deeply Branching Thermophilic Bacterium with an Ancient Acetyl-CoA Pathway Dominates a Subsurface Ecosystem.</title>
        <authorList>
            <person name="Takami H."/>
            <person name="Noguchi H."/>
            <person name="Takaki Y."/>
            <person name="Uchiyama I."/>
            <person name="Toyoda A."/>
            <person name="Nishi S."/>
            <person name="Chee G.-J."/>
            <person name="Arai W."/>
            <person name="Nunoura T."/>
            <person name="Itoh T."/>
            <person name="Hattori M."/>
            <person name="Takai K."/>
        </authorList>
    </citation>
    <scope>NUCLEOTIDE SEQUENCE</scope>
</reference>
<evidence type="ECO:0000313" key="2">
    <source>
        <dbReference type="EMBL" id="BAL56612.1"/>
    </source>
</evidence>
<keyword evidence="1" id="KW-0472">Membrane</keyword>
<dbReference type="AlphaFoldDB" id="H5SKC6"/>
<keyword evidence="1" id="KW-1133">Transmembrane helix</keyword>
<evidence type="ECO:0000256" key="1">
    <source>
        <dbReference type="SAM" id="Phobius"/>
    </source>
</evidence>
<organism evidence="2">
    <name type="scientific">uncultured prokaryote</name>
    <dbReference type="NCBI Taxonomy" id="198431"/>
    <lineage>
        <taxon>unclassified sequences</taxon>
        <taxon>environmental samples</taxon>
    </lineage>
</organism>
<name>H5SKC6_9ZZZZ</name>
<accession>H5SKC6</accession>